<dbReference type="RefSeq" id="WP_074321344.1">
    <property type="nucleotide sequence ID" value="NZ_CP017011.1"/>
</dbReference>
<geneLocation type="plasmid" evidence="1">
    <name>pUR_RT594</name>
</geneLocation>
<dbReference type="EMBL" id="KX009060">
    <property type="protein sequence ID" value="ARO44992.1"/>
    <property type="molecule type" value="Genomic_DNA"/>
</dbReference>
<organism evidence="1">
    <name type="scientific">Pseudomonas syringae pv. actinidiae</name>
    <dbReference type="NCBI Taxonomy" id="103796"/>
    <lineage>
        <taxon>Bacteria</taxon>
        <taxon>Pseudomonadati</taxon>
        <taxon>Pseudomonadota</taxon>
        <taxon>Gammaproteobacteria</taxon>
        <taxon>Pseudomonadales</taxon>
        <taxon>Pseudomonadaceae</taxon>
        <taxon>Pseudomonas</taxon>
        <taxon>Pseudomonas syringae</taxon>
    </lineage>
</organism>
<protein>
    <submittedName>
        <fullName evidence="1">Stability protein StdB</fullName>
    </submittedName>
</protein>
<keyword evidence="1" id="KW-0614">Plasmid</keyword>
<reference evidence="1" key="1">
    <citation type="submission" date="2016-03" db="EMBL/GenBank/DDBJ databases">
        <title>The evolution of Pseudomonas syringae pv. actinidiae in New Zealand.</title>
        <authorList>
            <person name="Taiaroa G."/>
            <person name="Poulter R.T.M."/>
            <person name="Lamont I."/>
            <person name="Stockwell P."/>
            <person name="Butler M.I."/>
        </authorList>
    </citation>
    <scope>NUCLEOTIDE SEQUENCE</scope>
    <source>
        <strain evidence="3">B4A</strain>
        <strain evidence="1">RT594</strain>
        <strain evidence="2">RT652</strain>
        <strain evidence="4">RT811</strain>
        <plasmid evidence="4">pPU_RT811</plasmid>
        <plasmid evidence="3">pUR_B4A</plasmid>
        <plasmid evidence="1">pUR_RT594</plasmid>
        <plasmid evidence="2">pUR_RT652</plasmid>
    </source>
</reference>
<evidence type="ECO:0000313" key="2">
    <source>
        <dbReference type="EMBL" id="ARO45097.1"/>
    </source>
</evidence>
<geneLocation type="plasmid" evidence="4">
    <name>pPU_RT811</name>
</geneLocation>
<geneLocation type="plasmid" evidence="2">
    <name>pUR_RT652</name>
</geneLocation>
<dbReference type="EMBL" id="KX009061">
    <property type="protein sequence ID" value="ARO45097.1"/>
    <property type="molecule type" value="Genomic_DNA"/>
</dbReference>
<dbReference type="InterPro" id="IPR047985">
    <property type="entry name" value="StbB-like"/>
</dbReference>
<name>A0A2P0QF68_PSESF</name>
<dbReference type="AlphaFoldDB" id="A0A2P0QF68"/>
<dbReference type="NCBIfam" id="NF041292">
    <property type="entry name" value="StbB"/>
    <property type="match status" value="1"/>
</dbReference>
<evidence type="ECO:0000313" key="4">
    <source>
        <dbReference type="EMBL" id="ARO45230.1"/>
    </source>
</evidence>
<accession>A0A2P0QF68</accession>
<evidence type="ECO:0000313" key="3">
    <source>
        <dbReference type="EMBL" id="ARO45188.1"/>
    </source>
</evidence>
<evidence type="ECO:0000313" key="1">
    <source>
        <dbReference type="EMBL" id="ARO44992.1"/>
    </source>
</evidence>
<dbReference type="SUPFAM" id="SSF52540">
    <property type="entry name" value="P-loop containing nucleoside triphosphate hydrolases"/>
    <property type="match status" value="1"/>
</dbReference>
<dbReference type="EMBL" id="KX009062">
    <property type="protein sequence ID" value="ARO45188.1"/>
    <property type="molecule type" value="Genomic_DNA"/>
</dbReference>
<sequence>MTKVAVINFTGNPGKTMCAEQFLWPRMKAPRFEIETINSGAADDSESIERMKGRQFADLSEWLMTHDDAIVDVGASNVEVFMKHMSQFAGSHEDFDYFLVPTVSEKKQQTDTINTIKTLSALGVPAKRILVVFNKVEPDDVDDLEETFSPIFGFHALEKKFTLKPGAVIFKNEVFERLRVMKKNIAEVMIDDTDYRQIMRDGVSDEDKARAVQMVSIKRLALSAWANLDEVYRVLFGVKAK</sequence>
<dbReference type="EMBL" id="KX009063">
    <property type="protein sequence ID" value="ARO45230.1"/>
    <property type="molecule type" value="Genomic_DNA"/>
</dbReference>
<dbReference type="Gene3D" id="3.40.50.300">
    <property type="entry name" value="P-loop containing nucleotide triphosphate hydrolases"/>
    <property type="match status" value="1"/>
</dbReference>
<geneLocation type="plasmid" evidence="3">
    <name>pUR_B4A</name>
</geneLocation>
<dbReference type="InterPro" id="IPR027417">
    <property type="entry name" value="P-loop_NTPase"/>
</dbReference>
<proteinExistence type="predicted"/>